<proteinExistence type="predicted"/>
<sequence length="115" mass="12123">MKTLTCVLMTAMIALAAPAFAASGGGSWPTVSNEARQVPAKPDLNLYHGPIIPRGPEPTGMTAATKARLTNVAQRVDSLIDQHKCDEATALAKEQGGVVMADMATKICVLRYKAE</sequence>
<dbReference type="Proteomes" id="UP000315751">
    <property type="component" value="Unassembled WGS sequence"/>
</dbReference>
<keyword evidence="1" id="KW-0732">Signal</keyword>
<protein>
    <recommendedName>
        <fullName evidence="4">UrcA family protein</fullName>
    </recommendedName>
</protein>
<accession>A0A560HDN8</accession>
<reference evidence="2 3" key="1">
    <citation type="submission" date="2019-06" db="EMBL/GenBank/DDBJ databases">
        <title>Genomic Encyclopedia of Type Strains, Phase IV (KMG-V): Genome sequencing to study the core and pangenomes of soil and plant-associated prokaryotes.</title>
        <authorList>
            <person name="Whitman W."/>
        </authorList>
    </citation>
    <scope>NUCLEOTIDE SEQUENCE [LARGE SCALE GENOMIC DNA]</scope>
    <source>
        <strain evidence="2 3">BR 11622</strain>
    </source>
</reference>
<evidence type="ECO:0000313" key="3">
    <source>
        <dbReference type="Proteomes" id="UP000315751"/>
    </source>
</evidence>
<dbReference type="OrthoDB" id="7370752at2"/>
<feature type="signal peptide" evidence="1">
    <location>
        <begin position="1"/>
        <end position="21"/>
    </location>
</feature>
<evidence type="ECO:0008006" key="4">
    <source>
        <dbReference type="Google" id="ProtNLM"/>
    </source>
</evidence>
<dbReference type="AlphaFoldDB" id="A0A560HDN8"/>
<keyword evidence="3" id="KW-1185">Reference proteome</keyword>
<evidence type="ECO:0000256" key="1">
    <source>
        <dbReference type="SAM" id="SignalP"/>
    </source>
</evidence>
<comment type="caution">
    <text evidence="2">The sequence shown here is derived from an EMBL/GenBank/DDBJ whole genome shotgun (WGS) entry which is preliminary data.</text>
</comment>
<dbReference type="RefSeq" id="WP_145730883.1">
    <property type="nucleotide sequence ID" value="NZ_VITR01000004.1"/>
</dbReference>
<dbReference type="EMBL" id="VITR01000004">
    <property type="protein sequence ID" value="TWB43819.1"/>
    <property type="molecule type" value="Genomic_DNA"/>
</dbReference>
<feature type="chain" id="PRO_5021900150" description="UrcA family protein" evidence="1">
    <location>
        <begin position="22"/>
        <end position="115"/>
    </location>
</feature>
<name>A0A560HDN8_9PROT</name>
<organism evidence="2 3">
    <name type="scientific">Nitrospirillum amazonense</name>
    <dbReference type="NCBI Taxonomy" id="28077"/>
    <lineage>
        <taxon>Bacteria</taxon>
        <taxon>Pseudomonadati</taxon>
        <taxon>Pseudomonadota</taxon>
        <taxon>Alphaproteobacteria</taxon>
        <taxon>Rhodospirillales</taxon>
        <taxon>Azospirillaceae</taxon>
        <taxon>Nitrospirillum</taxon>
    </lineage>
</organism>
<gene>
    <name evidence="2" type="ORF">FBZ90_104207</name>
</gene>
<evidence type="ECO:0000313" key="2">
    <source>
        <dbReference type="EMBL" id="TWB43819.1"/>
    </source>
</evidence>